<dbReference type="Gramene" id="KVH91271">
    <property type="protein sequence ID" value="KVH91271"/>
    <property type="gene ID" value="Ccrd_006711"/>
</dbReference>
<dbReference type="AlphaFoldDB" id="A0A118JUB3"/>
<reference evidence="1 2" key="1">
    <citation type="journal article" date="2016" name="Sci. Rep.">
        <title>The genome sequence of the outbreeding globe artichoke constructed de novo incorporating a phase-aware low-pass sequencing strategy of F1 progeny.</title>
        <authorList>
            <person name="Scaglione D."/>
            <person name="Reyes-Chin-Wo S."/>
            <person name="Acquadro A."/>
            <person name="Froenicke L."/>
            <person name="Portis E."/>
            <person name="Beitel C."/>
            <person name="Tirone M."/>
            <person name="Mauro R."/>
            <person name="Lo Monaco A."/>
            <person name="Mauromicale G."/>
            <person name="Faccioli P."/>
            <person name="Cattivelli L."/>
            <person name="Rieseberg L."/>
            <person name="Michelmore R."/>
            <person name="Lanteri S."/>
        </authorList>
    </citation>
    <scope>NUCLEOTIDE SEQUENCE [LARGE SCALE GENOMIC DNA]</scope>
    <source>
        <strain evidence="1">2C</strain>
    </source>
</reference>
<name>A0A118JUB3_CYNCS</name>
<dbReference type="STRING" id="59895.A0A118JUB3"/>
<dbReference type="Proteomes" id="UP000243975">
    <property type="component" value="Unassembled WGS sequence"/>
</dbReference>
<proteinExistence type="predicted"/>
<dbReference type="Gene3D" id="3.30.200.20">
    <property type="entry name" value="Phosphorylase Kinase, domain 1"/>
    <property type="match status" value="1"/>
</dbReference>
<keyword evidence="1" id="KW-0418">Kinase</keyword>
<accession>A0A118JUB3</accession>
<sequence>MKKAFTRKQLLKLIKKTTEEIDLSERKTSDSKISTDFKKSQRWIANLRKKVAYVRKRSIFEFCRMKQRKTIRSKISTDLRNHRDEIGYLRKKVAYVRKSLLHSTIRIFNMLANIDENVRREIINHISLRHPNIVIFKETGVLNYELSLDLQVILIPTHLPIDLL</sequence>
<keyword evidence="1" id="KW-0808">Transferase</keyword>
<evidence type="ECO:0000313" key="2">
    <source>
        <dbReference type="Proteomes" id="UP000243975"/>
    </source>
</evidence>
<keyword evidence="2" id="KW-1185">Reference proteome</keyword>
<gene>
    <name evidence="1" type="ORF">Ccrd_006711</name>
</gene>
<organism evidence="1 2">
    <name type="scientific">Cynara cardunculus var. scolymus</name>
    <name type="common">Globe artichoke</name>
    <name type="synonym">Cynara scolymus</name>
    <dbReference type="NCBI Taxonomy" id="59895"/>
    <lineage>
        <taxon>Eukaryota</taxon>
        <taxon>Viridiplantae</taxon>
        <taxon>Streptophyta</taxon>
        <taxon>Embryophyta</taxon>
        <taxon>Tracheophyta</taxon>
        <taxon>Spermatophyta</taxon>
        <taxon>Magnoliopsida</taxon>
        <taxon>eudicotyledons</taxon>
        <taxon>Gunneridae</taxon>
        <taxon>Pentapetalae</taxon>
        <taxon>asterids</taxon>
        <taxon>campanulids</taxon>
        <taxon>Asterales</taxon>
        <taxon>Asteraceae</taxon>
        <taxon>Carduoideae</taxon>
        <taxon>Cardueae</taxon>
        <taxon>Carduinae</taxon>
        <taxon>Cynara</taxon>
    </lineage>
</organism>
<dbReference type="GO" id="GO:0016301">
    <property type="term" value="F:kinase activity"/>
    <property type="evidence" value="ECO:0007669"/>
    <property type="project" value="UniProtKB-KW"/>
</dbReference>
<dbReference type="EMBL" id="LEKV01005062">
    <property type="protein sequence ID" value="KVH91271.1"/>
    <property type="molecule type" value="Genomic_DNA"/>
</dbReference>
<protein>
    <submittedName>
        <fullName evidence="1">Protein kinase, catalytic domain-containing protein</fullName>
    </submittedName>
</protein>
<comment type="caution">
    <text evidence="1">The sequence shown here is derived from an EMBL/GenBank/DDBJ whole genome shotgun (WGS) entry which is preliminary data.</text>
</comment>
<evidence type="ECO:0000313" key="1">
    <source>
        <dbReference type="EMBL" id="KVH91271.1"/>
    </source>
</evidence>